<sequence length="194" mass="21020">MRSSRSARPDHKARGHRCGSPQPGRDQPVELAGAASPCRLKAWLCSRSGTSAAASWITSPRSVTRRTRPATVGKGEKRIPLRQITAVQLKRAGFAVNGFIQFSLGGGTEARSQFGRQTIDAVEDENSVVFTRQQQAAFDELRSAIEHGLAAPVGHHQPVDPITQLNQLAQLHRSGALTDVEFAHAKQALLGQMR</sequence>
<comment type="caution">
    <text evidence="3">The sequence shown here is derived from an EMBL/GenBank/DDBJ whole genome shotgun (WGS) entry which is preliminary data.</text>
</comment>
<evidence type="ECO:0000256" key="1">
    <source>
        <dbReference type="SAM" id="MobiDB-lite"/>
    </source>
</evidence>
<organism evidence="3 4">
    <name type="scientific">Pseudonocardia humida</name>
    <dbReference type="NCBI Taxonomy" id="2800819"/>
    <lineage>
        <taxon>Bacteria</taxon>
        <taxon>Bacillati</taxon>
        <taxon>Actinomycetota</taxon>
        <taxon>Actinomycetes</taxon>
        <taxon>Pseudonocardiales</taxon>
        <taxon>Pseudonocardiaceae</taxon>
        <taxon>Pseudonocardia</taxon>
    </lineage>
</organism>
<evidence type="ECO:0000259" key="2">
    <source>
        <dbReference type="Pfam" id="PF14472"/>
    </source>
</evidence>
<proteinExistence type="predicted"/>
<accession>A0ABT1A9Q7</accession>
<reference evidence="3" key="1">
    <citation type="submission" date="2021-04" db="EMBL/GenBank/DDBJ databases">
        <title>Pseudonocardia sp. nov., isolated from sandy soil of mangrove forest.</title>
        <authorList>
            <person name="Zan Z."/>
            <person name="Huang R."/>
            <person name="Liu W."/>
        </authorList>
    </citation>
    <scope>NUCLEOTIDE SEQUENCE</scope>
    <source>
        <strain evidence="3">S2-4</strain>
    </source>
</reference>
<gene>
    <name evidence="3" type="ORF">KDL28_32390</name>
</gene>
<evidence type="ECO:0000313" key="4">
    <source>
        <dbReference type="Proteomes" id="UP001165283"/>
    </source>
</evidence>
<dbReference type="InterPro" id="IPR027860">
    <property type="entry name" value="DUF4429"/>
</dbReference>
<feature type="region of interest" description="Disordered" evidence="1">
    <location>
        <begin position="1"/>
        <end position="30"/>
    </location>
</feature>
<dbReference type="Pfam" id="PF14472">
    <property type="entry name" value="DUF4429"/>
    <property type="match status" value="1"/>
</dbReference>
<name>A0ABT1A9Q7_9PSEU</name>
<feature type="domain" description="DUF4429" evidence="2">
    <location>
        <begin position="67"/>
        <end position="145"/>
    </location>
</feature>
<dbReference type="EMBL" id="JAGSOV010000070">
    <property type="protein sequence ID" value="MCO1659776.1"/>
    <property type="molecule type" value="Genomic_DNA"/>
</dbReference>
<keyword evidence="4" id="KW-1185">Reference proteome</keyword>
<evidence type="ECO:0000313" key="3">
    <source>
        <dbReference type="EMBL" id="MCO1659776.1"/>
    </source>
</evidence>
<protein>
    <submittedName>
        <fullName evidence="3">DUF4429 domain-containing protein</fullName>
    </submittedName>
</protein>
<dbReference type="Proteomes" id="UP001165283">
    <property type="component" value="Unassembled WGS sequence"/>
</dbReference>